<dbReference type="SUPFAM" id="SSF56801">
    <property type="entry name" value="Acetyl-CoA synthetase-like"/>
    <property type="match status" value="2"/>
</dbReference>
<dbReference type="SMART" id="SM00823">
    <property type="entry name" value="PKS_PP"/>
    <property type="match status" value="1"/>
</dbReference>
<reference evidence="4 5" key="1">
    <citation type="submission" date="2023-10" db="EMBL/GenBank/DDBJ databases">
        <title>Bacteria for the degradation of biodegradable plastic PBAT(Polybutylene adipate terephthalate).</title>
        <authorList>
            <person name="Weon H.-Y."/>
            <person name="Yeon J."/>
        </authorList>
    </citation>
    <scope>NUCLEOTIDE SEQUENCE [LARGE SCALE GENOMIC DNA]</scope>
    <source>
        <strain evidence="4 5">SBD 7-3</strain>
    </source>
</reference>
<dbReference type="CDD" id="cd05930">
    <property type="entry name" value="A_NRPS"/>
    <property type="match status" value="1"/>
</dbReference>
<keyword evidence="1" id="KW-0596">Phosphopantetheine</keyword>
<evidence type="ECO:0000256" key="2">
    <source>
        <dbReference type="ARBA" id="ARBA00022553"/>
    </source>
</evidence>
<evidence type="ECO:0000313" key="4">
    <source>
        <dbReference type="EMBL" id="WOB07297.1"/>
    </source>
</evidence>
<dbReference type="InterPro" id="IPR002376">
    <property type="entry name" value="Formyl_transf_N"/>
</dbReference>
<dbReference type="InterPro" id="IPR042099">
    <property type="entry name" value="ANL_N_sf"/>
</dbReference>
<dbReference type="InterPro" id="IPR011251">
    <property type="entry name" value="Luciferase-like_dom"/>
</dbReference>
<dbReference type="SUPFAM" id="SSF47336">
    <property type="entry name" value="ACP-like"/>
    <property type="match status" value="1"/>
</dbReference>
<dbReference type="SUPFAM" id="SSF53328">
    <property type="entry name" value="Formyltransferase"/>
    <property type="match status" value="1"/>
</dbReference>
<dbReference type="NCBIfam" id="TIGR04020">
    <property type="entry name" value="seco_metab_LLM"/>
    <property type="match status" value="1"/>
</dbReference>
<dbReference type="PANTHER" id="PTHR45527:SF1">
    <property type="entry name" value="FATTY ACID SYNTHASE"/>
    <property type="match status" value="1"/>
</dbReference>
<dbReference type="Gene3D" id="3.20.20.30">
    <property type="entry name" value="Luciferase-like domain"/>
    <property type="match status" value="1"/>
</dbReference>
<dbReference type="Pfam" id="PF00551">
    <property type="entry name" value="Formyl_trans_N"/>
    <property type="match status" value="1"/>
</dbReference>
<evidence type="ECO:0000259" key="3">
    <source>
        <dbReference type="PROSITE" id="PS50075"/>
    </source>
</evidence>
<dbReference type="Pfam" id="PF00550">
    <property type="entry name" value="PP-binding"/>
    <property type="match status" value="1"/>
</dbReference>
<sequence length="1560" mass="169349">MANSVRSVLIGSESLLIQCGQVLEQAGHQIVAVVTTRAAIRRWAAEKGIRVLADSAALLAAQDIRPFDYLFSITNLSVLSPEVIAMPTRAAINFHDGPLPEYAGLNTPVWAMLNGEGRHGITWHLMTSAVDQGDILVQRRFDLSEGETALTLNTKCFEAGMESFEELVKGLADGTLQGRPQTEGVQKYFGRKDRPAAACAIRWDEPASKIATLVRALDFGTYANPIGAAKALYNGQLVLVPELTVLEDRSGLPAGTIVSVNDDALVVTTGDFDVRIPRLETLDGKPRFLNCPVLNLRTGARFEVLDAAAADQLSAINASLSAHETFWLRRLETQTPLELPYIDRSAAPVATQWQQLDAALPAGNADARIAALVGYLARLTDKDGFDLGFADPALRRAVGAAPAWFAQQVQLRVALDFSRGFDALRAAVADELATLRKRVGYASDIVARSPELRAAAAQKDPRVQPVALLIVDKLDDAAALTGSELTIAVTADGAQSRWIFDAAKLSRTTIAAMQQQAAELLKAADADASRALAELPLWDAAERSRVLDQWNATDAPARTDACVHRLFEEQAARTPNATAVTCEDQSLTYDELNRRANQLARRLKSLGVGPDVLVGLCAERSVEMMVGLIAIHKAGGAYVPLDPSYPKDRIAYMVEDSKVPVLLTQDRVELPKHSAKVIKLDTDWASIATESAEPFDGGAEPQHLAYVIYTSGSTGKPKGVMVEHRNVVNFFAGMDHHLGEDGAGTWVAVTSLSFDISVLELCWTLTRGFHVVIATGEERSGSAPRGAAAARPLDFSLFYFSANEAEGEGQEKHDKYKLLLEGAKYGDQHGFSAVWTPERHFHAFGGLYPNPAVAGAAIAAVTERIKIRAGSVVLPLHHPLRVAEEWSVVDNISKGRVGISFASGWQPNDFVLKPENFADNKNIMLRNIETVRKLWRGEKCSFPGATGSEVEVGILPRPVQKDLPYWVTSAGNPETFIAAGKLGANVLTHLLGQTVEELDGKLAAYRKAWKDAGHPGEGYVTLMLHTFVGPDEAEVRAKVKQPLIDYLKTSLNLVKQYAWSFPAFKKREGMDGPNSTASLDLQSLSDEEMQGLMEHSFNRYYETSGLFGTPESCLKQVDAIKAIGVDEVACLIDFGVDSPSVLAHLEYLNELRKNATPRRTAANANTDYSIPTLLKRHQATHLQCTPSMARMLLLDPAAADGLRGLKRMMVGGEALQAPLARELKGAIASNGHLMNMYGPTETTIWSSVHRVDTVDGIVPLGKPLANQAIYILDTRQQPTPVGVPGELVIGGKGVVRGYLHRPELTAERFLPHPLKGAAGGRVYRTGDLARLRDDGSLEFLGRFDHQVKVRGYRIELGEIEASLLSHTGVRETVVVAREDTPGDVRLVAYIVPSAKDSAPAAELKEHLRTRMPDFMVPAHFVTLDALPQTPNGKIDRKQLPAPEASKAPVANEAFVAPASDLEEQIAAIWKDVLKLPQVGARDNFFDLGGHSLLAVQAHRRLRDTLQRDISITDIFRFPTIQSLSAFLGEGGVDDAGAKAGNARAQGRRAVMQARRQASRV</sequence>
<feature type="domain" description="Carrier" evidence="3">
    <location>
        <begin position="1456"/>
        <end position="1531"/>
    </location>
</feature>
<dbReference type="Gene3D" id="3.40.50.12230">
    <property type="match status" value="1"/>
</dbReference>
<dbReference type="SUPFAM" id="SSF51679">
    <property type="entry name" value="Bacterial luciferase-like"/>
    <property type="match status" value="1"/>
</dbReference>
<dbReference type="Gene3D" id="3.40.50.980">
    <property type="match status" value="2"/>
</dbReference>
<dbReference type="Pfam" id="PF13193">
    <property type="entry name" value="AMP-binding_C"/>
    <property type="match status" value="1"/>
</dbReference>
<keyword evidence="2" id="KW-0597">Phosphoprotein</keyword>
<dbReference type="Proteomes" id="UP001303946">
    <property type="component" value="Chromosome"/>
</dbReference>
<dbReference type="InterPro" id="IPR036736">
    <property type="entry name" value="ACP-like_sf"/>
</dbReference>
<accession>A0ABZ0CQP3</accession>
<dbReference type="SUPFAM" id="SSF52777">
    <property type="entry name" value="CoA-dependent acyltransferases"/>
    <property type="match status" value="1"/>
</dbReference>
<dbReference type="Pfam" id="PF00296">
    <property type="entry name" value="Bac_luciferase"/>
    <property type="match status" value="1"/>
</dbReference>
<dbReference type="InterPro" id="IPR020806">
    <property type="entry name" value="PKS_PP-bd"/>
</dbReference>
<dbReference type="InterPro" id="IPR036661">
    <property type="entry name" value="Luciferase-like_sf"/>
</dbReference>
<dbReference type="PANTHER" id="PTHR45527">
    <property type="entry name" value="NONRIBOSOMAL PEPTIDE SYNTHETASE"/>
    <property type="match status" value="1"/>
</dbReference>
<dbReference type="InterPro" id="IPR036477">
    <property type="entry name" value="Formyl_transf_N_sf"/>
</dbReference>
<proteinExistence type="predicted"/>
<dbReference type="Gene3D" id="3.40.50.12780">
    <property type="entry name" value="N-terminal domain of ligase-like"/>
    <property type="match status" value="1"/>
</dbReference>
<dbReference type="InterPro" id="IPR011034">
    <property type="entry name" value="Formyl_transferase-like_C_sf"/>
</dbReference>
<dbReference type="SUPFAM" id="SSF50486">
    <property type="entry name" value="FMT C-terminal domain-like"/>
    <property type="match status" value="1"/>
</dbReference>
<dbReference type="InterPro" id="IPR025110">
    <property type="entry name" value="AMP-bd_C"/>
</dbReference>
<dbReference type="RefSeq" id="WP_316699968.1">
    <property type="nucleotide sequence ID" value="NZ_CP136336.1"/>
</dbReference>
<dbReference type="PROSITE" id="PS50075">
    <property type="entry name" value="CARRIER"/>
    <property type="match status" value="1"/>
</dbReference>
<dbReference type="EMBL" id="CP136336">
    <property type="protein sequence ID" value="WOB07297.1"/>
    <property type="molecule type" value="Genomic_DNA"/>
</dbReference>
<name>A0ABZ0CQP3_9BURK</name>
<dbReference type="Pfam" id="PF00501">
    <property type="entry name" value="AMP-binding"/>
    <property type="match status" value="2"/>
</dbReference>
<dbReference type="Gene3D" id="3.30.559.30">
    <property type="entry name" value="Nonribosomal peptide synthetase, condensation domain"/>
    <property type="match status" value="1"/>
</dbReference>
<dbReference type="InterPro" id="IPR045851">
    <property type="entry name" value="AMP-bd_C_sf"/>
</dbReference>
<protein>
    <submittedName>
        <fullName evidence="4">LLM class flavin-dependent oxidoreductase</fullName>
    </submittedName>
</protein>
<dbReference type="Gene3D" id="3.30.300.30">
    <property type="match status" value="1"/>
</dbReference>
<dbReference type="InterPro" id="IPR009081">
    <property type="entry name" value="PP-bd_ACP"/>
</dbReference>
<keyword evidence="5" id="KW-1185">Reference proteome</keyword>
<dbReference type="Gene3D" id="1.10.1200.10">
    <property type="entry name" value="ACP-like"/>
    <property type="match status" value="1"/>
</dbReference>
<dbReference type="PROSITE" id="PS00455">
    <property type="entry name" value="AMP_BINDING"/>
    <property type="match status" value="1"/>
</dbReference>
<evidence type="ECO:0000313" key="5">
    <source>
        <dbReference type="Proteomes" id="UP001303946"/>
    </source>
</evidence>
<gene>
    <name evidence="4" type="ORF">RXV79_20545</name>
</gene>
<dbReference type="InterPro" id="IPR005793">
    <property type="entry name" value="Formyl_trans_C"/>
</dbReference>
<dbReference type="InterPro" id="IPR000873">
    <property type="entry name" value="AMP-dep_synth/lig_dom"/>
</dbReference>
<dbReference type="Pfam" id="PF02911">
    <property type="entry name" value="Formyl_trans_C"/>
    <property type="match status" value="1"/>
</dbReference>
<organism evidence="4 5">
    <name type="scientific">Piscinibacter gummiphilus</name>
    <dbReference type="NCBI Taxonomy" id="946333"/>
    <lineage>
        <taxon>Bacteria</taxon>
        <taxon>Pseudomonadati</taxon>
        <taxon>Pseudomonadota</taxon>
        <taxon>Betaproteobacteria</taxon>
        <taxon>Burkholderiales</taxon>
        <taxon>Sphaerotilaceae</taxon>
        <taxon>Piscinibacter</taxon>
    </lineage>
</organism>
<evidence type="ECO:0000256" key="1">
    <source>
        <dbReference type="ARBA" id="ARBA00022450"/>
    </source>
</evidence>
<dbReference type="InterPro" id="IPR020845">
    <property type="entry name" value="AMP-binding_CS"/>
</dbReference>
<dbReference type="InterPro" id="IPR024011">
    <property type="entry name" value="Biosynth_lucif-like_mOase_dom"/>
</dbReference>